<feature type="compositionally biased region" description="Basic and acidic residues" evidence="9">
    <location>
        <begin position="942"/>
        <end position="1002"/>
    </location>
</feature>
<feature type="region of interest" description="Disordered" evidence="9">
    <location>
        <begin position="764"/>
        <end position="808"/>
    </location>
</feature>
<feature type="region of interest" description="Disordered" evidence="9">
    <location>
        <begin position="1"/>
        <end position="31"/>
    </location>
</feature>
<accession>A0AAW0UGG1</accession>
<dbReference type="PANTHER" id="PTHR24228">
    <property type="entry name" value="B2 BRADYKININ RECEPTOR/ANGIOTENSIN II RECEPTOR"/>
    <property type="match status" value="1"/>
</dbReference>
<dbReference type="AlphaFoldDB" id="A0AAW0UGG1"/>
<feature type="transmembrane region" description="Helical" evidence="10">
    <location>
        <begin position="289"/>
        <end position="307"/>
    </location>
</feature>
<evidence type="ECO:0000256" key="10">
    <source>
        <dbReference type="SAM" id="Phobius"/>
    </source>
</evidence>
<sequence>MSDVGNAGDRWIWRASTPTAKPRPPPPPSSSKVIVAAQLTVTTSTTRHSVNQTVMPSVFPGLSAAHLGATLAWGAGSASVTSPPSWLLAGLALTDTDMLQDLTSPPSRLLALSSHAAPWATTVAQRYITGMEAYDMQLVPNKPAGQSQSEGLHPSSLLVLSILVASLLVSLTANSVMVLAILRRCYLRQTVFVLHLNLAASDLLASLLSIPVTIIVISRGDGGGEERRGVSGGGGGGSPSMGACLLLNAGMVLMNYVSVGSIVGICTVRWCQFHSFSKTRARERVAVRLFILLLWATGAGIAASLVIRQAVETVTTTDVTCTVFHLTTILNNTLPISAIFISLGLILVTLVNHLTIRRLSNTEVCPHPAPDTPSITYRYLPRLTHTHAAHSLHNSATSEQSSLNGYPKTFSDDLIDRTLQGQCFSLNENKNMCTEAEISLPFAQGESNVVVASSGADYEGNKTQMSRDFSTDFLDQSSSVSLPRPPMSSPPPVPPSLSPLPSEADGLCQEEEKLPRGVRQVNLGSTDITAETELESEHLYEDIEPFDVQEIISSMEGNSRKQQAPRVLLPNVVEGTYNSGPSVKRLQTILADTASALQGAADRTVSKAAWRMQDALPLHTGCQVNTESVDPLPVRSSVKGEKFPDVMNEACLAAKVHTSSLHSSSSVREIPLSPRSWLPILSATHYNARLSGKPHNHAQRLHHRNCCNRLAGVDDSPSAGYLADLSAPSSTPHTPHEPHHKLGRRQRAERIMALARARAMLNQSSLNDSDDEEPNTPRSPSPAAPVRGRSYRHKLSPPASQGKLSDPLSGNKMNSVHLKCIRTSHCLSALFILTYLPFLFVHVFLSVIGGPAVLLVTVTYMSCLLAVQPCLYGYQTPLLRHAMCNGHTRSGKTDKARGTTEQGHTRSGRTDKARGTTEQGHTRSSRTDKARGTTEQGHTRSGRTDKAHGTKEQNHTRSGRTDKAHGTKEQNHTRSGRTDKAHGTKEQDHTRSGRIDKDRGTL</sequence>
<evidence type="ECO:0000256" key="2">
    <source>
        <dbReference type="ARBA" id="ARBA00022475"/>
    </source>
</evidence>
<comment type="caution">
    <text evidence="12">The sequence shown here is derived from an EMBL/GenBank/DDBJ whole genome shotgun (WGS) entry which is preliminary data.</text>
</comment>
<keyword evidence="2" id="KW-1003">Cell membrane</keyword>
<keyword evidence="5" id="KW-0297">G-protein coupled receptor</keyword>
<feature type="domain" description="G-protein coupled receptors family 1 profile" evidence="11">
    <location>
        <begin position="173"/>
        <end position="350"/>
    </location>
</feature>
<keyword evidence="6 10" id="KW-0472">Membrane</keyword>
<dbReference type="Gene3D" id="1.20.1070.10">
    <property type="entry name" value="Rhodopsin 7-helix transmembrane proteins"/>
    <property type="match status" value="1"/>
</dbReference>
<feature type="transmembrane region" description="Helical" evidence="10">
    <location>
        <begin position="245"/>
        <end position="268"/>
    </location>
</feature>
<evidence type="ECO:0000259" key="11">
    <source>
        <dbReference type="PROSITE" id="PS50262"/>
    </source>
</evidence>
<dbReference type="EMBL" id="JARAKH010000011">
    <property type="protein sequence ID" value="KAK8399175.1"/>
    <property type="molecule type" value="Genomic_DNA"/>
</dbReference>
<dbReference type="SUPFAM" id="SSF81321">
    <property type="entry name" value="Family A G protein-coupled receptor-like"/>
    <property type="match status" value="1"/>
</dbReference>
<organism evidence="12 13">
    <name type="scientific">Scylla paramamosain</name>
    <name type="common">Mud crab</name>
    <dbReference type="NCBI Taxonomy" id="85552"/>
    <lineage>
        <taxon>Eukaryota</taxon>
        <taxon>Metazoa</taxon>
        <taxon>Ecdysozoa</taxon>
        <taxon>Arthropoda</taxon>
        <taxon>Crustacea</taxon>
        <taxon>Multicrustacea</taxon>
        <taxon>Malacostraca</taxon>
        <taxon>Eumalacostraca</taxon>
        <taxon>Eucarida</taxon>
        <taxon>Decapoda</taxon>
        <taxon>Pleocyemata</taxon>
        <taxon>Brachyura</taxon>
        <taxon>Eubrachyura</taxon>
        <taxon>Portunoidea</taxon>
        <taxon>Portunidae</taxon>
        <taxon>Portuninae</taxon>
        <taxon>Scylla</taxon>
    </lineage>
</organism>
<dbReference type="GO" id="GO:0005886">
    <property type="term" value="C:plasma membrane"/>
    <property type="evidence" value="ECO:0007669"/>
    <property type="project" value="UniProtKB-SubCell"/>
</dbReference>
<feature type="transmembrane region" description="Helical" evidence="10">
    <location>
        <begin position="334"/>
        <end position="351"/>
    </location>
</feature>
<dbReference type="PROSITE" id="PS50262">
    <property type="entry name" value="G_PROTEIN_RECEP_F1_2"/>
    <property type="match status" value="1"/>
</dbReference>
<feature type="region of interest" description="Disordered" evidence="9">
    <location>
        <begin position="719"/>
        <end position="746"/>
    </location>
</feature>
<evidence type="ECO:0000256" key="4">
    <source>
        <dbReference type="ARBA" id="ARBA00022989"/>
    </source>
</evidence>
<feature type="transmembrane region" description="Helical" evidence="10">
    <location>
        <begin position="854"/>
        <end position="874"/>
    </location>
</feature>
<keyword evidence="3 10" id="KW-0812">Transmembrane</keyword>
<keyword evidence="8" id="KW-0807">Transducer</keyword>
<dbReference type="InterPro" id="IPR017452">
    <property type="entry name" value="GPCR_Rhodpsn_7TM"/>
</dbReference>
<feature type="region of interest" description="Disordered" evidence="9">
    <location>
        <begin position="888"/>
        <end position="1002"/>
    </location>
</feature>
<comment type="subcellular location">
    <subcellularLocation>
        <location evidence="1">Cell membrane</location>
        <topology evidence="1">Multi-pass membrane protein</topology>
    </subcellularLocation>
</comment>
<feature type="transmembrane region" description="Helical" evidence="10">
    <location>
        <begin position="827"/>
        <end position="848"/>
    </location>
</feature>
<evidence type="ECO:0000256" key="1">
    <source>
        <dbReference type="ARBA" id="ARBA00004651"/>
    </source>
</evidence>
<feature type="transmembrane region" description="Helical" evidence="10">
    <location>
        <begin position="157"/>
        <end position="182"/>
    </location>
</feature>
<dbReference type="PANTHER" id="PTHR24228:SF59">
    <property type="entry name" value="NEUROPEPTIDE RECEPTOR 15"/>
    <property type="match status" value="1"/>
</dbReference>
<dbReference type="GO" id="GO:0004930">
    <property type="term" value="F:G protein-coupled receptor activity"/>
    <property type="evidence" value="ECO:0007669"/>
    <property type="project" value="UniProtKB-KW"/>
</dbReference>
<proteinExistence type="predicted"/>
<evidence type="ECO:0000256" key="3">
    <source>
        <dbReference type="ARBA" id="ARBA00022692"/>
    </source>
</evidence>
<evidence type="ECO:0000313" key="13">
    <source>
        <dbReference type="Proteomes" id="UP001487740"/>
    </source>
</evidence>
<evidence type="ECO:0000256" key="5">
    <source>
        <dbReference type="ARBA" id="ARBA00023040"/>
    </source>
</evidence>
<evidence type="ECO:0000256" key="7">
    <source>
        <dbReference type="ARBA" id="ARBA00023170"/>
    </source>
</evidence>
<evidence type="ECO:0000313" key="12">
    <source>
        <dbReference type="EMBL" id="KAK8399175.1"/>
    </source>
</evidence>
<feature type="region of interest" description="Disordered" evidence="9">
    <location>
        <begin position="474"/>
        <end position="504"/>
    </location>
</feature>
<evidence type="ECO:0000256" key="6">
    <source>
        <dbReference type="ARBA" id="ARBA00023136"/>
    </source>
</evidence>
<keyword evidence="4 10" id="KW-1133">Transmembrane helix</keyword>
<evidence type="ECO:0000256" key="8">
    <source>
        <dbReference type="ARBA" id="ARBA00023224"/>
    </source>
</evidence>
<dbReference type="CDD" id="cd00637">
    <property type="entry name" value="7tm_classA_rhodopsin-like"/>
    <property type="match status" value="1"/>
</dbReference>
<reference evidence="12 13" key="1">
    <citation type="submission" date="2023-03" db="EMBL/GenBank/DDBJ databases">
        <title>High-quality genome of Scylla paramamosain provides insights in environmental adaptation.</title>
        <authorList>
            <person name="Zhang L."/>
        </authorList>
    </citation>
    <scope>NUCLEOTIDE SEQUENCE [LARGE SCALE GENOMIC DNA]</scope>
    <source>
        <strain evidence="12">LZ_2023a</strain>
        <tissue evidence="12">Muscle</tissue>
    </source>
</reference>
<evidence type="ECO:0000256" key="9">
    <source>
        <dbReference type="SAM" id="MobiDB-lite"/>
    </source>
</evidence>
<dbReference type="Proteomes" id="UP001487740">
    <property type="component" value="Unassembled WGS sequence"/>
</dbReference>
<gene>
    <name evidence="12" type="ORF">O3P69_003352</name>
</gene>
<protein>
    <recommendedName>
        <fullName evidence="11">G-protein coupled receptors family 1 profile domain-containing protein</fullName>
    </recommendedName>
</protein>
<keyword evidence="7" id="KW-0675">Receptor</keyword>
<keyword evidence="13" id="KW-1185">Reference proteome</keyword>
<feature type="compositionally biased region" description="Pro residues" evidence="9">
    <location>
        <begin position="483"/>
        <end position="498"/>
    </location>
</feature>
<name>A0AAW0UGG1_SCYPA</name>
<feature type="transmembrane region" description="Helical" evidence="10">
    <location>
        <begin position="194"/>
        <end position="217"/>
    </location>
</feature>